<dbReference type="AlphaFoldDB" id="A0ABD0YJ23"/>
<protein>
    <submittedName>
        <fullName evidence="2">Uncharacterized protein</fullName>
    </submittedName>
</protein>
<sequence>MASKRRNMFYEYKKQETTEIVVEYIGISELKLEMEKDFEVRQLKSELTKDREKQIEEIRKLREELSDRDLQLANLSDMVKRQCSHMEEEVMVLRKEINNSVTNDTNADLKQKIAFLKKKIIKLEKRNEKMAKEYEKRLRQSYKDYDFKIQSLQLEMGGRKSEVPGDVETAMNSLECRYKSLLTEIDYRYFLQKQFDLKVKCVFKLKAGLVTLKNATLKMTLLVAISYLW</sequence>
<dbReference type="EMBL" id="JBFDAA010000016">
    <property type="protein sequence ID" value="KAL1117109.1"/>
    <property type="molecule type" value="Genomic_DNA"/>
</dbReference>
<proteinExistence type="predicted"/>
<evidence type="ECO:0000313" key="3">
    <source>
        <dbReference type="Proteomes" id="UP001558652"/>
    </source>
</evidence>
<evidence type="ECO:0000313" key="2">
    <source>
        <dbReference type="EMBL" id="KAL1117109.1"/>
    </source>
</evidence>
<comment type="caution">
    <text evidence="2">The sequence shown here is derived from an EMBL/GenBank/DDBJ whole genome shotgun (WGS) entry which is preliminary data.</text>
</comment>
<reference evidence="2 3" key="1">
    <citation type="submission" date="2024-07" db="EMBL/GenBank/DDBJ databases">
        <title>Chromosome-level genome assembly of the water stick insect Ranatra chinensis (Heteroptera: Nepidae).</title>
        <authorList>
            <person name="Liu X."/>
        </authorList>
    </citation>
    <scope>NUCLEOTIDE SEQUENCE [LARGE SCALE GENOMIC DNA]</scope>
    <source>
        <strain evidence="2">Cailab_2021Rc</strain>
        <tissue evidence="2">Muscle</tissue>
    </source>
</reference>
<gene>
    <name evidence="2" type="ORF">AAG570_004437</name>
</gene>
<dbReference type="Proteomes" id="UP001558652">
    <property type="component" value="Unassembled WGS sequence"/>
</dbReference>
<evidence type="ECO:0000256" key="1">
    <source>
        <dbReference type="SAM" id="Coils"/>
    </source>
</evidence>
<name>A0ABD0YJ23_9HEMI</name>
<organism evidence="2 3">
    <name type="scientific">Ranatra chinensis</name>
    <dbReference type="NCBI Taxonomy" id="642074"/>
    <lineage>
        <taxon>Eukaryota</taxon>
        <taxon>Metazoa</taxon>
        <taxon>Ecdysozoa</taxon>
        <taxon>Arthropoda</taxon>
        <taxon>Hexapoda</taxon>
        <taxon>Insecta</taxon>
        <taxon>Pterygota</taxon>
        <taxon>Neoptera</taxon>
        <taxon>Paraneoptera</taxon>
        <taxon>Hemiptera</taxon>
        <taxon>Heteroptera</taxon>
        <taxon>Panheteroptera</taxon>
        <taxon>Nepomorpha</taxon>
        <taxon>Nepidae</taxon>
        <taxon>Ranatrinae</taxon>
        <taxon>Ranatra</taxon>
    </lineage>
</organism>
<feature type="coiled-coil region" evidence="1">
    <location>
        <begin position="106"/>
        <end position="140"/>
    </location>
</feature>
<keyword evidence="1" id="KW-0175">Coiled coil</keyword>
<feature type="coiled-coil region" evidence="1">
    <location>
        <begin position="44"/>
        <end position="78"/>
    </location>
</feature>
<keyword evidence="3" id="KW-1185">Reference proteome</keyword>
<accession>A0ABD0YJ23</accession>